<evidence type="ECO:0000259" key="3">
    <source>
        <dbReference type="Pfam" id="PF02397"/>
    </source>
</evidence>
<dbReference type="PANTHER" id="PTHR30576">
    <property type="entry name" value="COLANIC BIOSYNTHESIS UDP-GLUCOSE LIPID CARRIER TRANSFERASE"/>
    <property type="match status" value="1"/>
</dbReference>
<dbReference type="Proteomes" id="UP000317519">
    <property type="component" value="Unassembled WGS sequence"/>
</dbReference>
<evidence type="ECO:0000313" key="4">
    <source>
        <dbReference type="EMBL" id="TWH99157.1"/>
    </source>
</evidence>
<keyword evidence="2" id="KW-0812">Transmembrane</keyword>
<dbReference type="RefSeq" id="WP_144894274.1">
    <property type="nucleotide sequence ID" value="NZ_VLKO01000016.1"/>
</dbReference>
<organism evidence="4 5">
    <name type="scientific">Flavobacterium tiangeerense</name>
    <dbReference type="NCBI Taxonomy" id="459471"/>
    <lineage>
        <taxon>Bacteria</taxon>
        <taxon>Pseudomonadati</taxon>
        <taxon>Bacteroidota</taxon>
        <taxon>Flavobacteriia</taxon>
        <taxon>Flavobacteriales</taxon>
        <taxon>Flavobacteriaceae</taxon>
        <taxon>Flavobacterium</taxon>
    </lineage>
</organism>
<reference evidence="4 5" key="1">
    <citation type="journal article" date="2015" name="Stand. Genomic Sci.">
        <title>Genomic Encyclopedia of Bacterial and Archaeal Type Strains, Phase III: the genomes of soil and plant-associated and newly described type strains.</title>
        <authorList>
            <person name="Whitman W.B."/>
            <person name="Woyke T."/>
            <person name="Klenk H.P."/>
            <person name="Zhou Y."/>
            <person name="Lilburn T.G."/>
            <person name="Beck B.J."/>
            <person name="De Vos P."/>
            <person name="Vandamme P."/>
            <person name="Eisen J.A."/>
            <person name="Garrity G."/>
            <person name="Hugenholtz P."/>
            <person name="Kyrpides N.C."/>
        </authorList>
    </citation>
    <scope>NUCLEOTIDE SEQUENCE [LARGE SCALE GENOMIC DNA]</scope>
    <source>
        <strain evidence="4 5">CGMCC 1.6847</strain>
    </source>
</reference>
<protein>
    <submittedName>
        <fullName evidence="4">Lipopolysaccharide/colanic/teichoic acid biosynthesis glycosyltransferase</fullName>
    </submittedName>
</protein>
<keyword evidence="2" id="KW-1133">Transmembrane helix</keyword>
<dbReference type="PANTHER" id="PTHR30576:SF8">
    <property type="entry name" value="UNDECAPRENYL-PHOSPHATE GALACTOSE PHOSPHOTRANSFERASE"/>
    <property type="match status" value="1"/>
</dbReference>
<gene>
    <name evidence="4" type="ORF">IQ05_03152</name>
</gene>
<feature type="transmembrane region" description="Helical" evidence="2">
    <location>
        <begin position="12"/>
        <end position="36"/>
    </location>
</feature>
<evidence type="ECO:0000256" key="2">
    <source>
        <dbReference type="SAM" id="Phobius"/>
    </source>
</evidence>
<accession>A0ABY3FJJ4</accession>
<name>A0ABY3FJJ4_9FLAO</name>
<keyword evidence="5" id="KW-1185">Reference proteome</keyword>
<feature type="domain" description="Bacterial sugar transferase" evidence="3">
    <location>
        <begin position="7"/>
        <end position="181"/>
    </location>
</feature>
<dbReference type="InterPro" id="IPR003362">
    <property type="entry name" value="Bact_transf"/>
</dbReference>
<evidence type="ECO:0000313" key="5">
    <source>
        <dbReference type="Proteomes" id="UP000317519"/>
    </source>
</evidence>
<comment type="similarity">
    <text evidence="1">Belongs to the bacterial sugar transferase family.</text>
</comment>
<dbReference type="Pfam" id="PF02397">
    <property type="entry name" value="Bac_transf"/>
    <property type="match status" value="1"/>
</dbReference>
<evidence type="ECO:0000256" key="1">
    <source>
        <dbReference type="ARBA" id="ARBA00006464"/>
    </source>
</evidence>
<keyword evidence="2" id="KW-0472">Membrane</keyword>
<comment type="caution">
    <text evidence="4">The sequence shown here is derived from an EMBL/GenBank/DDBJ whole genome shotgun (WGS) entry which is preliminary data.</text>
</comment>
<sequence length="205" mass="23698">MYKNFIKRFIDFIVAFLGLLVLSPIFLFVTIGLFFANNGKPFFFQLRPGKEEKIFKIIKFKTMNDKMDDKGNLLSDTKRLTTIGSFVRKASLDEIPQLINVILGDMSLIGPRPLLVSYLPYYTNEERLRHTVLPGITGLAQVNGRNTVKWDDRLRYDVEYVKNISFRNDVLIIINSINVVLFSKGLSVDPSILMKDLNDERRNRD</sequence>
<proteinExistence type="inferred from homology"/>
<dbReference type="EMBL" id="VLKO01000016">
    <property type="protein sequence ID" value="TWH99157.1"/>
    <property type="molecule type" value="Genomic_DNA"/>
</dbReference>